<comment type="subcellular location">
    <subcellularLocation>
        <location evidence="11">Secreted</location>
        <location evidence="11">Cell wall</location>
    </subcellularLocation>
    <subcellularLocation>
        <location evidence="11">Secreted</location>
        <location evidence="11">Extracellular space</location>
        <location evidence="11">Apoplast</location>
    </subcellularLocation>
</comment>
<dbReference type="Pfam" id="PF00722">
    <property type="entry name" value="Glyco_hydro_16"/>
    <property type="match status" value="1"/>
</dbReference>
<dbReference type="EC" id="2.4.1.207" evidence="11"/>
<dbReference type="FunFam" id="2.60.120.200:FF:000025">
    <property type="entry name" value="Xyloglucan endotransglucosylase/hydrolase"/>
    <property type="match status" value="1"/>
</dbReference>
<dbReference type="GO" id="GO:0016762">
    <property type="term" value="F:xyloglucan:xyloglucosyl transferase activity"/>
    <property type="evidence" value="ECO:0007669"/>
    <property type="project" value="UniProtKB-EC"/>
</dbReference>
<dbReference type="GO" id="GO:0004553">
    <property type="term" value="F:hydrolase activity, hydrolyzing O-glycosyl compounds"/>
    <property type="evidence" value="ECO:0007669"/>
    <property type="project" value="InterPro"/>
</dbReference>
<dbReference type="InterPro" id="IPR044791">
    <property type="entry name" value="Beta-glucanase/XTH"/>
</dbReference>
<evidence type="ECO:0000256" key="3">
    <source>
        <dbReference type="ARBA" id="ARBA00022525"/>
    </source>
</evidence>
<dbReference type="Gramene" id="KCW58052">
    <property type="protein sequence ID" value="KCW58052"/>
    <property type="gene ID" value="EUGRSUZ_H00787"/>
</dbReference>
<evidence type="ECO:0000256" key="9">
    <source>
        <dbReference type="ARBA" id="ARBA00023316"/>
    </source>
</evidence>
<dbReference type="PRINTS" id="PR00737">
    <property type="entry name" value="GLHYDRLASE16"/>
</dbReference>
<evidence type="ECO:0000256" key="4">
    <source>
        <dbReference type="ARBA" id="ARBA00022679"/>
    </source>
</evidence>
<keyword evidence="2 11" id="KW-0052">Apoplast</keyword>
<evidence type="ECO:0000256" key="6">
    <source>
        <dbReference type="ARBA" id="ARBA00022801"/>
    </source>
</evidence>
<dbReference type="PROSITE" id="PS51762">
    <property type="entry name" value="GH16_2"/>
    <property type="match status" value="1"/>
</dbReference>
<dbReference type="STRING" id="71139.A0A059AVQ2"/>
<evidence type="ECO:0000259" key="12">
    <source>
        <dbReference type="PROSITE" id="PS51762"/>
    </source>
</evidence>
<dbReference type="PIRSF" id="PIRSF005604">
    <property type="entry name" value="XET"/>
    <property type="match status" value="1"/>
</dbReference>
<keyword evidence="4 11" id="KW-0808">Transferase</keyword>
<keyword evidence="7" id="KW-1015">Disulfide bond</keyword>
<dbReference type="OMA" id="FDQNYEV"/>
<dbReference type="AlphaFoldDB" id="A0A059AVQ2"/>
<protein>
    <recommendedName>
        <fullName evidence="11">Xyloglucan endotransglucosylase/hydrolase</fullName>
        <ecNumber evidence="11">2.4.1.207</ecNumber>
    </recommendedName>
</protein>
<dbReference type="InParanoid" id="A0A059AVQ2"/>
<evidence type="ECO:0000256" key="5">
    <source>
        <dbReference type="ARBA" id="ARBA00022729"/>
    </source>
</evidence>
<sequence length="284" mass="32891">MALLKFAGFLLLLWLLFIGEAVHASSASFDENYRITWGYDHITPLDGGQEIQLSMDASSGSGFASKKSYGSGFFHMEMKLPGRNSAGVVTTFYLILHGNRHDELDFEFLGNREGKPITLQTNVFANGVGNREQRFLLWFDPTADFHSYKILWNHHQIVFYVDDIPIRVFKNNKRIGVPYPTQPMQIEATLWNGDSWATDGGQTKIDWSYAPFRAQYRGFNISGCEFQSQDPRHCYSSAYWWNSWSHWSLDEEQDRQLDNVRKNFMSYDYCTDRSRYPVPPPECP</sequence>
<dbReference type="InterPro" id="IPR010713">
    <property type="entry name" value="XET_C"/>
</dbReference>
<gene>
    <name evidence="13" type="ORF">EUGRSUZ_H00787</name>
</gene>
<keyword evidence="9 11" id="KW-0961">Cell wall biogenesis/degradation</keyword>
<evidence type="ECO:0000256" key="7">
    <source>
        <dbReference type="ARBA" id="ARBA00023157"/>
    </source>
</evidence>
<comment type="PTM">
    <text evidence="11">Contains at least one intrachain disulfide bond essential for its enzymatic activity.</text>
</comment>
<keyword evidence="1 11" id="KW-0134">Cell wall</keyword>
<dbReference type="GO" id="GO:0048046">
    <property type="term" value="C:apoplast"/>
    <property type="evidence" value="ECO:0007669"/>
    <property type="project" value="UniProtKB-SubCell"/>
</dbReference>
<dbReference type="SUPFAM" id="SSF49899">
    <property type="entry name" value="Concanavalin A-like lectins/glucanases"/>
    <property type="match status" value="1"/>
</dbReference>
<keyword evidence="3 11" id="KW-0964">Secreted</keyword>
<dbReference type="KEGG" id="egr:104456533"/>
<organism evidence="13">
    <name type="scientific">Eucalyptus grandis</name>
    <name type="common">Flooded gum</name>
    <dbReference type="NCBI Taxonomy" id="71139"/>
    <lineage>
        <taxon>Eukaryota</taxon>
        <taxon>Viridiplantae</taxon>
        <taxon>Streptophyta</taxon>
        <taxon>Embryophyta</taxon>
        <taxon>Tracheophyta</taxon>
        <taxon>Spermatophyta</taxon>
        <taxon>Magnoliopsida</taxon>
        <taxon>eudicotyledons</taxon>
        <taxon>Gunneridae</taxon>
        <taxon>Pentapetalae</taxon>
        <taxon>rosids</taxon>
        <taxon>malvids</taxon>
        <taxon>Myrtales</taxon>
        <taxon>Myrtaceae</taxon>
        <taxon>Myrtoideae</taxon>
        <taxon>Eucalypteae</taxon>
        <taxon>Eucalyptus</taxon>
    </lineage>
</organism>
<dbReference type="Pfam" id="PF06955">
    <property type="entry name" value="XET_C"/>
    <property type="match status" value="1"/>
</dbReference>
<keyword evidence="8 11" id="KW-0326">Glycosidase</keyword>
<name>A0A059AVQ2_EUCGR</name>
<dbReference type="InterPro" id="IPR013320">
    <property type="entry name" value="ConA-like_dom_sf"/>
</dbReference>
<dbReference type="GO" id="GO:0042546">
    <property type="term" value="P:cell wall biogenesis"/>
    <property type="evidence" value="ECO:0007669"/>
    <property type="project" value="InterPro"/>
</dbReference>
<evidence type="ECO:0000313" key="13">
    <source>
        <dbReference type="EMBL" id="KCW58052.1"/>
    </source>
</evidence>
<dbReference type="OrthoDB" id="4781at2759"/>
<dbReference type="CDD" id="cd02176">
    <property type="entry name" value="GH16_XET"/>
    <property type="match status" value="1"/>
</dbReference>
<evidence type="ECO:0000256" key="1">
    <source>
        <dbReference type="ARBA" id="ARBA00022512"/>
    </source>
</evidence>
<feature type="domain" description="GH16" evidence="12">
    <location>
        <begin position="1"/>
        <end position="216"/>
    </location>
</feature>
<evidence type="ECO:0000256" key="11">
    <source>
        <dbReference type="RuleBase" id="RU361120"/>
    </source>
</evidence>
<feature type="chain" id="PRO_5005102169" description="Xyloglucan endotransglucosylase/hydrolase" evidence="11">
    <location>
        <begin position="25"/>
        <end position="284"/>
    </location>
</feature>
<dbReference type="InterPro" id="IPR000757">
    <property type="entry name" value="Beta-glucanase-like"/>
</dbReference>
<reference evidence="13" key="1">
    <citation type="submission" date="2013-07" db="EMBL/GenBank/DDBJ databases">
        <title>The genome of Eucalyptus grandis.</title>
        <authorList>
            <person name="Schmutz J."/>
            <person name="Hayes R."/>
            <person name="Myburg A."/>
            <person name="Tuskan G."/>
            <person name="Grattapaglia D."/>
            <person name="Rokhsar D.S."/>
        </authorList>
    </citation>
    <scope>NUCLEOTIDE SEQUENCE</scope>
    <source>
        <tissue evidence="13">Leaf extractions</tissue>
    </source>
</reference>
<evidence type="ECO:0000256" key="8">
    <source>
        <dbReference type="ARBA" id="ARBA00023295"/>
    </source>
</evidence>
<comment type="function">
    <text evidence="11">Catalyzes xyloglucan endohydrolysis (XEH) and/or endotransglycosylation (XET). Cleaves and religates xyloglucan polymers, an essential constituent of the primary cell wall, and thereby participates in cell wall construction of growing tissues.</text>
</comment>
<comment type="similarity">
    <text evidence="11">Belongs to the glycosyl hydrolase 16 family.</text>
</comment>
<feature type="active site" description="Proton donor" evidence="10">
    <location>
        <position position="107"/>
    </location>
</feature>
<keyword evidence="5 11" id="KW-0732">Signal</keyword>
<proteinExistence type="inferred from homology"/>
<feature type="active site" description="Nucleophile" evidence="10">
    <location>
        <position position="103"/>
    </location>
</feature>
<dbReference type="Gene3D" id="2.60.120.200">
    <property type="match status" value="1"/>
</dbReference>
<keyword evidence="6 11" id="KW-0378">Hydrolase</keyword>
<evidence type="ECO:0000256" key="2">
    <source>
        <dbReference type="ARBA" id="ARBA00022523"/>
    </source>
</evidence>
<dbReference type="eggNOG" id="KOG0017">
    <property type="taxonomic scope" value="Eukaryota"/>
</dbReference>
<dbReference type="PANTHER" id="PTHR31062">
    <property type="entry name" value="XYLOGLUCAN ENDOTRANSGLUCOSYLASE/HYDROLASE PROTEIN 8-RELATED"/>
    <property type="match status" value="1"/>
</dbReference>
<feature type="signal peptide" evidence="11">
    <location>
        <begin position="1"/>
        <end position="24"/>
    </location>
</feature>
<evidence type="ECO:0000256" key="10">
    <source>
        <dbReference type="PIRSR" id="PIRSR005604-1"/>
    </source>
</evidence>
<dbReference type="GO" id="GO:0071555">
    <property type="term" value="P:cell wall organization"/>
    <property type="evidence" value="ECO:0007669"/>
    <property type="project" value="UniProtKB-KW"/>
</dbReference>
<dbReference type="FunCoup" id="A0A059AVQ2">
    <property type="interactions" value="36"/>
</dbReference>
<dbReference type="EMBL" id="KK198760">
    <property type="protein sequence ID" value="KCW58052.1"/>
    <property type="molecule type" value="Genomic_DNA"/>
</dbReference>
<dbReference type="SMR" id="A0A059AVQ2"/>
<dbReference type="GO" id="GO:0010411">
    <property type="term" value="P:xyloglucan metabolic process"/>
    <property type="evidence" value="ECO:0007669"/>
    <property type="project" value="InterPro"/>
</dbReference>
<dbReference type="InterPro" id="IPR016455">
    <property type="entry name" value="XTH"/>
</dbReference>
<dbReference type="InterPro" id="IPR008264">
    <property type="entry name" value="Beta_glucanase"/>
</dbReference>
<accession>A0A059AVQ2</accession>